<evidence type="ECO:0000256" key="2">
    <source>
        <dbReference type="ARBA" id="ARBA00011209"/>
    </source>
</evidence>
<dbReference type="RefSeq" id="WP_123929231.1">
    <property type="nucleotide sequence ID" value="NZ_CP033896.1"/>
</dbReference>
<comment type="catalytic activity">
    <reaction evidence="7 8">
        <text>a 2'-deoxyribonucleoside 5'-diphosphate + [thioredoxin]-disulfide + H2O = a ribonucleoside 5'-diphosphate + [thioredoxin]-dithiol</text>
        <dbReference type="Rhea" id="RHEA:23252"/>
        <dbReference type="Rhea" id="RHEA-COMP:10698"/>
        <dbReference type="Rhea" id="RHEA-COMP:10700"/>
        <dbReference type="ChEBI" id="CHEBI:15377"/>
        <dbReference type="ChEBI" id="CHEBI:29950"/>
        <dbReference type="ChEBI" id="CHEBI:50058"/>
        <dbReference type="ChEBI" id="CHEBI:57930"/>
        <dbReference type="ChEBI" id="CHEBI:73316"/>
        <dbReference type="EC" id="1.17.4.1"/>
    </reaction>
</comment>
<comment type="cofactor">
    <cofactor evidence="8 10">
        <name>Fe cation</name>
        <dbReference type="ChEBI" id="CHEBI:24875"/>
    </cofactor>
    <text evidence="8 10">Binds 2 iron ions per subunit.</text>
</comment>
<feature type="binding site" evidence="10">
    <location>
        <position position="213"/>
    </location>
    <ligand>
        <name>Fe cation</name>
        <dbReference type="ChEBI" id="CHEBI:24875"/>
        <label>2</label>
    </ligand>
</feature>
<feature type="binding site" evidence="10">
    <location>
        <position position="85"/>
    </location>
    <ligand>
        <name>Fe cation</name>
        <dbReference type="ChEBI" id="CHEBI:24875"/>
        <label>1</label>
    </ligand>
</feature>
<dbReference type="KEGG" id="ccho:CCHOA_09035"/>
<dbReference type="OrthoDB" id="9766544at2"/>
<dbReference type="AlphaFoldDB" id="A0A3G6JBY7"/>
<dbReference type="InterPro" id="IPR030475">
    <property type="entry name" value="RNR_small_AS"/>
</dbReference>
<evidence type="ECO:0000256" key="6">
    <source>
        <dbReference type="ARBA" id="ARBA00023116"/>
    </source>
</evidence>
<dbReference type="PROSITE" id="PS00368">
    <property type="entry name" value="RIBORED_SMALL"/>
    <property type="match status" value="1"/>
</dbReference>
<keyword evidence="12" id="KW-1185">Reference proteome</keyword>
<comment type="function">
    <text evidence="8">Provides the precursors necessary for DNA synthesis. Catalyzes the biosynthesis of deoxyribonucleotides from the corresponding ribonucleotides.</text>
</comment>
<dbReference type="EC" id="1.17.4.1" evidence="8"/>
<dbReference type="InterPro" id="IPR026494">
    <property type="entry name" value="RNR_NrdF-like"/>
</dbReference>
<dbReference type="GO" id="GO:0005971">
    <property type="term" value="C:ribonucleoside-diphosphate reductase complex"/>
    <property type="evidence" value="ECO:0007669"/>
    <property type="project" value="InterPro"/>
</dbReference>
<dbReference type="GO" id="GO:0009263">
    <property type="term" value="P:deoxyribonucleotide biosynthetic process"/>
    <property type="evidence" value="ECO:0007669"/>
    <property type="project" value="UniProtKB-KW"/>
</dbReference>
<dbReference type="PIRSF" id="PIRSF000355">
    <property type="entry name" value="NrdB"/>
    <property type="match status" value="1"/>
</dbReference>
<dbReference type="Gene3D" id="1.10.620.20">
    <property type="entry name" value="Ribonucleotide Reductase, subunit A"/>
    <property type="match status" value="1"/>
</dbReference>
<evidence type="ECO:0000256" key="1">
    <source>
        <dbReference type="ARBA" id="ARBA00009303"/>
    </source>
</evidence>
<keyword evidence="3 8" id="KW-0479">Metal-binding</keyword>
<feature type="binding site" evidence="10">
    <location>
        <position position="176"/>
    </location>
    <ligand>
        <name>Fe cation</name>
        <dbReference type="ChEBI" id="CHEBI:24875"/>
        <label>2</label>
    </ligand>
</feature>
<dbReference type="NCBIfam" id="TIGR04171">
    <property type="entry name" value="RNR_1b_NrdF"/>
    <property type="match status" value="1"/>
</dbReference>
<feature type="binding site" evidence="10">
    <location>
        <position position="116"/>
    </location>
    <ligand>
        <name>Fe cation</name>
        <dbReference type="ChEBI" id="CHEBI:24875"/>
        <label>2</label>
    </ligand>
</feature>
<reference evidence="11 12" key="1">
    <citation type="submission" date="2018-11" db="EMBL/GenBank/DDBJ databases">
        <authorList>
            <person name="Kleinhagauer T."/>
            <person name="Glaeser S.P."/>
            <person name="Spergser J."/>
            <person name="Ruckert C."/>
            <person name="Kaempfer P."/>
            <person name="Busse H.-J."/>
        </authorList>
    </citation>
    <scope>NUCLEOTIDE SEQUENCE [LARGE SCALE GENOMIC DNA]</scope>
    <source>
        <strain evidence="11 12">200CH</strain>
    </source>
</reference>
<evidence type="ECO:0000256" key="3">
    <source>
        <dbReference type="ARBA" id="ARBA00022723"/>
    </source>
</evidence>
<feature type="binding site" evidence="10">
    <location>
        <position position="119"/>
    </location>
    <ligand>
        <name>Fe cation</name>
        <dbReference type="ChEBI" id="CHEBI:24875"/>
        <label>1</label>
    </ligand>
</feature>
<organism evidence="11 12">
    <name type="scientific">Corynebacterium choanae</name>
    <dbReference type="NCBI Taxonomy" id="1862358"/>
    <lineage>
        <taxon>Bacteria</taxon>
        <taxon>Bacillati</taxon>
        <taxon>Actinomycetota</taxon>
        <taxon>Actinomycetes</taxon>
        <taxon>Mycobacteriales</taxon>
        <taxon>Corynebacteriaceae</taxon>
        <taxon>Corynebacterium</taxon>
    </lineage>
</organism>
<dbReference type="InterPro" id="IPR000358">
    <property type="entry name" value="RNR_small_fam"/>
</dbReference>
<evidence type="ECO:0000313" key="12">
    <source>
        <dbReference type="Proteomes" id="UP000269019"/>
    </source>
</evidence>
<dbReference type="SUPFAM" id="SSF47240">
    <property type="entry name" value="Ferritin-like"/>
    <property type="match status" value="1"/>
</dbReference>
<feature type="active site" evidence="9">
    <location>
        <position position="123"/>
    </location>
</feature>
<keyword evidence="5 8" id="KW-0408">Iron</keyword>
<dbReference type="NCBIfam" id="NF007183">
    <property type="entry name" value="PRK09614.1-2"/>
    <property type="match status" value="1"/>
</dbReference>
<protein>
    <recommendedName>
        <fullName evidence="8">Ribonucleoside-diphosphate reductase subunit beta</fullName>
        <ecNumber evidence="8">1.17.4.1</ecNumber>
    </recommendedName>
</protein>
<evidence type="ECO:0000256" key="4">
    <source>
        <dbReference type="ARBA" id="ARBA00023002"/>
    </source>
</evidence>
<dbReference type="PANTHER" id="PTHR23409">
    <property type="entry name" value="RIBONUCLEOSIDE-DIPHOSPHATE REDUCTASE SMALL CHAIN"/>
    <property type="match status" value="1"/>
</dbReference>
<evidence type="ECO:0000313" key="11">
    <source>
        <dbReference type="EMBL" id="AZA14190.1"/>
    </source>
</evidence>
<dbReference type="EMBL" id="CP033896">
    <property type="protein sequence ID" value="AZA14190.1"/>
    <property type="molecule type" value="Genomic_DNA"/>
</dbReference>
<dbReference type="NCBIfam" id="NF007182">
    <property type="entry name" value="PRK09614.1-1"/>
    <property type="match status" value="1"/>
</dbReference>
<keyword evidence="6 8" id="KW-0215">Deoxyribonucleotide synthesis</keyword>
<feature type="binding site" evidence="10">
    <location>
        <position position="210"/>
    </location>
    <ligand>
        <name>Fe cation</name>
        <dbReference type="ChEBI" id="CHEBI:24875"/>
        <label>2</label>
    </ligand>
</feature>
<dbReference type="UniPathway" id="UPA00326"/>
<sequence length="337" mass="38479">MVKHCPPTTPAHRERHPEAKDCPIAAINWNTIPDEKDLEVWDRLTGNFWLPEKVPLSNDIKSWNTLNELEQETTMRVFTGLTMLDTIQGTVGAVSLIPDALTPHEEAVYTNIAFMESVHAKSYSSIFMTLASTQEINEAFRWSEENEALQRKADIILSYYEGDVPLKRKVASTLLESFLFYSGFYLPMYWSAHAKLTNTADVIRLIIRDEAVHGYYIGYKYQKGLEQLTDAERDELKEYTYGLLYELYENEIGYTEDLYDGLGWTEDVKRFLRYNANKALNNLGYEALFPADECKVSPAILSALSPSADENHDFFSGSGSSYVIGKAESTEDDDWDF</sequence>
<comment type="similarity">
    <text evidence="1 8">Belongs to the ribonucleoside diphosphate reductase small chain family.</text>
</comment>
<proteinExistence type="inferred from homology"/>
<comment type="subunit">
    <text evidence="2">Tetramer of two alpha and two beta subunits.</text>
</comment>
<dbReference type="GO" id="GO:0046872">
    <property type="term" value="F:metal ion binding"/>
    <property type="evidence" value="ECO:0007669"/>
    <property type="project" value="UniProtKB-KW"/>
</dbReference>
<dbReference type="CDD" id="cd01049">
    <property type="entry name" value="RNRR2"/>
    <property type="match status" value="1"/>
</dbReference>
<dbReference type="Proteomes" id="UP000269019">
    <property type="component" value="Chromosome"/>
</dbReference>
<dbReference type="GO" id="GO:0004748">
    <property type="term" value="F:ribonucleoside-diphosphate reductase activity, thioredoxin disulfide as acceptor"/>
    <property type="evidence" value="ECO:0007669"/>
    <property type="project" value="UniProtKB-EC"/>
</dbReference>
<evidence type="ECO:0000256" key="8">
    <source>
        <dbReference type="PIRNR" id="PIRNR000355"/>
    </source>
</evidence>
<evidence type="ECO:0000256" key="7">
    <source>
        <dbReference type="ARBA" id="ARBA00047754"/>
    </source>
</evidence>
<evidence type="ECO:0000256" key="10">
    <source>
        <dbReference type="PIRSR" id="PIRSR000355-2"/>
    </source>
</evidence>
<gene>
    <name evidence="11" type="primary">nrdF2</name>
    <name evidence="11" type="ORF">CCHOA_09035</name>
</gene>
<keyword evidence="4 8" id="KW-0560">Oxidoreductase</keyword>
<dbReference type="InterPro" id="IPR012348">
    <property type="entry name" value="RNR-like"/>
</dbReference>
<accession>A0A3G6JBY7</accession>
<name>A0A3G6JBY7_9CORY</name>
<dbReference type="InterPro" id="IPR033909">
    <property type="entry name" value="RNR_small"/>
</dbReference>
<evidence type="ECO:0000256" key="5">
    <source>
        <dbReference type="ARBA" id="ARBA00023004"/>
    </source>
</evidence>
<dbReference type="PANTHER" id="PTHR23409:SF18">
    <property type="entry name" value="RIBONUCLEOSIDE-DIPHOSPHATE REDUCTASE SUBUNIT M2"/>
    <property type="match status" value="1"/>
</dbReference>
<evidence type="ECO:0000256" key="9">
    <source>
        <dbReference type="PIRSR" id="PIRSR000355-1"/>
    </source>
</evidence>
<dbReference type="InterPro" id="IPR009078">
    <property type="entry name" value="Ferritin-like_SF"/>
</dbReference>
<feature type="binding site" evidence="10">
    <location>
        <position position="116"/>
    </location>
    <ligand>
        <name>Fe cation</name>
        <dbReference type="ChEBI" id="CHEBI:24875"/>
        <label>1</label>
    </ligand>
</feature>
<dbReference type="NCBIfam" id="NF010572">
    <property type="entry name" value="PRK13965.1"/>
    <property type="match status" value="1"/>
</dbReference>
<dbReference type="Pfam" id="PF00268">
    <property type="entry name" value="Ribonuc_red_sm"/>
    <property type="match status" value="1"/>
</dbReference>